<evidence type="ECO:0000313" key="20">
    <source>
        <dbReference type="Proteomes" id="UP000019132"/>
    </source>
</evidence>
<keyword evidence="13 16" id="KW-0472">Membrane</keyword>
<dbReference type="EMBL" id="GL376603">
    <property type="status" value="NOT_ANNOTATED_CDS"/>
    <property type="molecule type" value="Genomic_DNA"/>
</dbReference>
<evidence type="ECO:0000256" key="2">
    <source>
        <dbReference type="ARBA" id="ARBA00004167"/>
    </source>
</evidence>
<evidence type="ECO:0000256" key="5">
    <source>
        <dbReference type="ARBA" id="ARBA00022679"/>
    </source>
</evidence>
<feature type="domain" description="RING-type" evidence="18">
    <location>
        <begin position="225"/>
        <end position="434"/>
    </location>
</feature>
<evidence type="ECO:0000256" key="14">
    <source>
        <dbReference type="PROSITE-ProRule" id="PRU00175"/>
    </source>
</evidence>
<proteinExistence type="predicted"/>
<dbReference type="InterPro" id="IPR018957">
    <property type="entry name" value="Znf_C3HC4_RING-type"/>
</dbReference>
<dbReference type="InParanoid" id="K3WEN6"/>
<comment type="catalytic activity">
    <reaction evidence="1">
        <text>[E2 ubiquitin-conjugating enzyme]-S-ubiquitinyl-L-cysteine + [acceptor protein]-L-lysine = [E2 ubiquitin-conjugating enzyme]-L-cysteine + [acceptor protein]-N(6)-ubiquitinyl-L-lysine.</text>
        <dbReference type="EC" id="2.3.2.31"/>
    </reaction>
</comment>
<evidence type="ECO:0000259" key="18">
    <source>
        <dbReference type="PROSITE" id="PS51873"/>
    </source>
</evidence>
<evidence type="ECO:0000256" key="11">
    <source>
        <dbReference type="ARBA" id="ARBA00022833"/>
    </source>
</evidence>
<evidence type="ECO:0000256" key="4">
    <source>
        <dbReference type="ARBA" id="ARBA00012251"/>
    </source>
</evidence>
<reference evidence="19" key="3">
    <citation type="submission" date="2015-02" db="UniProtKB">
        <authorList>
            <consortium name="EnsemblProtists"/>
        </authorList>
    </citation>
    <scope>IDENTIFICATION</scope>
    <source>
        <strain evidence="19">DAOM BR144</strain>
    </source>
</reference>
<dbReference type="GO" id="GO:0005737">
    <property type="term" value="C:cytoplasm"/>
    <property type="evidence" value="ECO:0007669"/>
    <property type="project" value="UniProtKB-ARBA"/>
</dbReference>
<accession>K3WEN6</accession>
<reference evidence="20" key="2">
    <citation type="submission" date="2010-04" db="EMBL/GenBank/DDBJ databases">
        <authorList>
            <person name="Buell R."/>
            <person name="Hamilton J."/>
            <person name="Hostetler J."/>
        </authorList>
    </citation>
    <scope>NUCLEOTIDE SEQUENCE [LARGE SCALE GENOMIC DNA]</scope>
    <source>
        <strain evidence="20">DAOM:BR144</strain>
    </source>
</reference>
<dbReference type="InterPro" id="IPR044066">
    <property type="entry name" value="TRIAD_supradom"/>
</dbReference>
<reference evidence="20" key="1">
    <citation type="journal article" date="2010" name="Genome Biol.">
        <title>Genome sequence of the necrotrophic plant pathogen Pythium ultimum reveals original pathogenicity mechanisms and effector repertoire.</title>
        <authorList>
            <person name="Levesque C.A."/>
            <person name="Brouwer H."/>
            <person name="Cano L."/>
            <person name="Hamilton J.P."/>
            <person name="Holt C."/>
            <person name="Huitema E."/>
            <person name="Raffaele S."/>
            <person name="Robideau G.P."/>
            <person name="Thines M."/>
            <person name="Win J."/>
            <person name="Zerillo M.M."/>
            <person name="Beakes G.W."/>
            <person name="Boore J.L."/>
            <person name="Busam D."/>
            <person name="Dumas B."/>
            <person name="Ferriera S."/>
            <person name="Fuerstenberg S.I."/>
            <person name="Gachon C.M."/>
            <person name="Gaulin E."/>
            <person name="Govers F."/>
            <person name="Grenville-Briggs L."/>
            <person name="Horner N."/>
            <person name="Hostetler J."/>
            <person name="Jiang R.H."/>
            <person name="Johnson J."/>
            <person name="Krajaejun T."/>
            <person name="Lin H."/>
            <person name="Meijer H.J."/>
            <person name="Moore B."/>
            <person name="Morris P."/>
            <person name="Phuntmart V."/>
            <person name="Puiu D."/>
            <person name="Shetty J."/>
            <person name="Stajich J.E."/>
            <person name="Tripathy S."/>
            <person name="Wawra S."/>
            <person name="van West P."/>
            <person name="Whitty B.R."/>
            <person name="Coutinho P.M."/>
            <person name="Henrissat B."/>
            <person name="Martin F."/>
            <person name="Thomas P.D."/>
            <person name="Tyler B.M."/>
            <person name="De Vries R.P."/>
            <person name="Kamoun S."/>
            <person name="Yandell M."/>
            <person name="Tisserat N."/>
            <person name="Buell C.R."/>
        </authorList>
    </citation>
    <scope>NUCLEOTIDE SEQUENCE</scope>
    <source>
        <strain evidence="20">DAOM:BR144</strain>
    </source>
</reference>
<keyword evidence="6 16" id="KW-0812">Transmembrane</keyword>
<dbReference type="HOGENOM" id="CLU_025177_0_0_1"/>
<dbReference type="PANTHER" id="PTHR11685">
    <property type="entry name" value="RBR FAMILY RING FINGER AND IBR DOMAIN-CONTAINING"/>
    <property type="match status" value="1"/>
</dbReference>
<evidence type="ECO:0000256" key="12">
    <source>
        <dbReference type="ARBA" id="ARBA00022989"/>
    </source>
</evidence>
<dbReference type="VEuPathDB" id="FungiDB:PYU1_G003417"/>
<dbReference type="PROSITE" id="PS00518">
    <property type="entry name" value="ZF_RING_1"/>
    <property type="match status" value="1"/>
</dbReference>
<dbReference type="SMART" id="SM00184">
    <property type="entry name" value="RING"/>
    <property type="match status" value="1"/>
</dbReference>
<keyword evidence="20" id="KW-1185">Reference proteome</keyword>
<name>K3WEN6_GLOUD</name>
<evidence type="ECO:0000256" key="13">
    <source>
        <dbReference type="ARBA" id="ARBA00023136"/>
    </source>
</evidence>
<dbReference type="GO" id="GO:0031090">
    <property type="term" value="C:organelle membrane"/>
    <property type="evidence" value="ECO:0007669"/>
    <property type="project" value="UniProtKB-ARBA"/>
</dbReference>
<dbReference type="Pfam" id="PF00097">
    <property type="entry name" value="zf-C3HC4"/>
    <property type="match status" value="1"/>
</dbReference>
<dbReference type="GO" id="GO:0016567">
    <property type="term" value="P:protein ubiquitination"/>
    <property type="evidence" value="ECO:0007669"/>
    <property type="project" value="InterPro"/>
</dbReference>
<evidence type="ECO:0000256" key="10">
    <source>
        <dbReference type="ARBA" id="ARBA00022786"/>
    </source>
</evidence>
<feature type="compositionally biased region" description="Low complexity" evidence="15">
    <location>
        <begin position="178"/>
        <end position="190"/>
    </location>
</feature>
<keyword evidence="5" id="KW-0808">Transferase</keyword>
<dbReference type="STRING" id="431595.K3WEN6"/>
<evidence type="ECO:0000256" key="15">
    <source>
        <dbReference type="SAM" id="MobiDB-lite"/>
    </source>
</evidence>
<evidence type="ECO:0000256" key="1">
    <source>
        <dbReference type="ARBA" id="ARBA00001798"/>
    </source>
</evidence>
<keyword evidence="8" id="KW-0677">Repeat</keyword>
<dbReference type="GO" id="GO:0061630">
    <property type="term" value="F:ubiquitin protein ligase activity"/>
    <property type="evidence" value="ECO:0007669"/>
    <property type="project" value="UniProtKB-EC"/>
</dbReference>
<evidence type="ECO:0000256" key="9">
    <source>
        <dbReference type="ARBA" id="ARBA00022771"/>
    </source>
</evidence>
<dbReference type="Gene3D" id="3.30.40.10">
    <property type="entry name" value="Zinc/RING finger domain, C3HC4 (zinc finger)"/>
    <property type="match status" value="1"/>
</dbReference>
<dbReference type="CDD" id="cd20335">
    <property type="entry name" value="BRcat_RBR"/>
    <property type="match status" value="1"/>
</dbReference>
<organism evidence="19 20">
    <name type="scientific">Globisporangium ultimum (strain ATCC 200006 / CBS 805.95 / DAOM BR144)</name>
    <name type="common">Pythium ultimum</name>
    <dbReference type="NCBI Taxonomy" id="431595"/>
    <lineage>
        <taxon>Eukaryota</taxon>
        <taxon>Sar</taxon>
        <taxon>Stramenopiles</taxon>
        <taxon>Oomycota</taxon>
        <taxon>Peronosporomycetes</taxon>
        <taxon>Pythiales</taxon>
        <taxon>Pythiaceae</taxon>
        <taxon>Globisporangium</taxon>
    </lineage>
</organism>
<dbReference type="InterPro" id="IPR031127">
    <property type="entry name" value="E3_UB_ligase_RBR"/>
</dbReference>
<comment type="subcellular location">
    <subcellularLocation>
        <location evidence="2">Membrane</location>
        <topology evidence="2">Single-pass membrane protein</topology>
    </subcellularLocation>
</comment>
<evidence type="ECO:0000259" key="17">
    <source>
        <dbReference type="PROSITE" id="PS50089"/>
    </source>
</evidence>
<dbReference type="EC" id="2.3.2.31" evidence="4"/>
<feature type="transmembrane region" description="Helical" evidence="16">
    <location>
        <begin position="438"/>
        <end position="464"/>
    </location>
</feature>
<sequence>MDSIELQKVNDVYVLLLELQQTLRYRSAFRSEEERAKWWWLAHQLKQQRQKYPEKWDGMADVYLRQVEAAIANLPIAGATLATAAFGDRHHERGSESSASSSAAYELRISVSEIPMLESNSSKVRHQQQRMSGADSEEDTSWANLTRIVRAASERTVRALMGTPNRDNELFLTGNSGGSDARSRSGSSSIDARDSIPTLQRSSSSLSVPNMLRSVVGYLGLSMEETFLCQICFENVSISKSFKLAKCGHRFCEACLQNYLQFKVGEGQVYPTCFHEKEGEPACADEIIPDDIQAVISASFWEKYLKFKFNKEHENARQCPRCDHSQVYLGSEHPECVCDNCGEEFCFVHSIAHRGRSCAEYEKKMVAIEKLNHAMINEISKPCPGCNNFVEKIEIIDDSVFPEHFQWWNIRGCPGNQMAEVEQQPKGQALLMGALRGMFFLVFGPPAFVLAVVFSVLCCCCAPCTKIFDTTYRNAFTTCMCASGYLLLAPFVLALALVCSPCLCCVYWYDPQAFSREDSFDPTFAVGASIQETQVDISPNNESIFRVTM</sequence>
<dbReference type="AlphaFoldDB" id="K3WEN6"/>
<dbReference type="InterPro" id="IPR001841">
    <property type="entry name" value="Znf_RING"/>
</dbReference>
<evidence type="ECO:0000256" key="3">
    <source>
        <dbReference type="ARBA" id="ARBA00004906"/>
    </source>
</evidence>
<comment type="pathway">
    <text evidence="3">Protein modification; protein ubiquitination.</text>
</comment>
<feature type="region of interest" description="Disordered" evidence="15">
    <location>
        <begin position="168"/>
        <end position="194"/>
    </location>
</feature>
<dbReference type="Proteomes" id="UP000019132">
    <property type="component" value="Unassembled WGS sequence"/>
</dbReference>
<evidence type="ECO:0000313" key="19">
    <source>
        <dbReference type="EnsemblProtists" id="PYU1_T003427"/>
    </source>
</evidence>
<keyword evidence="7" id="KW-0479">Metal-binding</keyword>
<evidence type="ECO:0000256" key="8">
    <source>
        <dbReference type="ARBA" id="ARBA00022737"/>
    </source>
</evidence>
<feature type="domain" description="RING-type" evidence="17">
    <location>
        <begin position="229"/>
        <end position="273"/>
    </location>
</feature>
<dbReference type="GO" id="GO:0008270">
    <property type="term" value="F:zinc ion binding"/>
    <property type="evidence" value="ECO:0007669"/>
    <property type="project" value="UniProtKB-KW"/>
</dbReference>
<evidence type="ECO:0000256" key="16">
    <source>
        <dbReference type="SAM" id="Phobius"/>
    </source>
</evidence>
<dbReference type="SUPFAM" id="SSF57850">
    <property type="entry name" value="RING/U-box"/>
    <property type="match status" value="2"/>
</dbReference>
<protein>
    <recommendedName>
        <fullName evidence="4">RBR-type E3 ubiquitin transferase</fullName>
        <ecNumber evidence="4">2.3.2.31</ecNumber>
    </recommendedName>
</protein>
<dbReference type="EnsemblProtists" id="PYU1_T003427">
    <property type="protein sequence ID" value="PYU1_T003427"/>
    <property type="gene ID" value="PYU1_G003417"/>
</dbReference>
<evidence type="ECO:0000256" key="6">
    <source>
        <dbReference type="ARBA" id="ARBA00022692"/>
    </source>
</evidence>
<dbReference type="InterPro" id="IPR013083">
    <property type="entry name" value="Znf_RING/FYVE/PHD"/>
</dbReference>
<evidence type="ECO:0000256" key="7">
    <source>
        <dbReference type="ARBA" id="ARBA00022723"/>
    </source>
</evidence>
<feature type="region of interest" description="Disordered" evidence="15">
    <location>
        <begin position="118"/>
        <end position="139"/>
    </location>
</feature>
<dbReference type="PROSITE" id="PS51873">
    <property type="entry name" value="TRIAD"/>
    <property type="match status" value="1"/>
</dbReference>
<keyword evidence="12 16" id="KW-1133">Transmembrane helix</keyword>
<feature type="transmembrane region" description="Helical" evidence="16">
    <location>
        <begin position="485"/>
        <end position="509"/>
    </location>
</feature>
<dbReference type="PROSITE" id="PS50089">
    <property type="entry name" value="ZF_RING_2"/>
    <property type="match status" value="1"/>
</dbReference>
<keyword evidence="10" id="KW-0833">Ubl conjugation pathway</keyword>
<dbReference type="InterPro" id="IPR017907">
    <property type="entry name" value="Znf_RING_CS"/>
</dbReference>
<keyword evidence="9 14" id="KW-0863">Zinc-finger</keyword>
<dbReference type="FunFam" id="3.30.40.10:FF:000051">
    <property type="entry name" value="RBR-type E3 ubiquitin transferase"/>
    <property type="match status" value="1"/>
</dbReference>
<dbReference type="eggNOG" id="KOG1815">
    <property type="taxonomic scope" value="Eukaryota"/>
</dbReference>
<keyword evidence="11" id="KW-0862">Zinc</keyword>